<keyword evidence="1" id="KW-0805">Transcription regulation</keyword>
<evidence type="ECO:0000313" key="5">
    <source>
        <dbReference type="EMBL" id="MBP1931412.1"/>
    </source>
</evidence>
<protein>
    <submittedName>
        <fullName evidence="5">DNA-binding FadR family transcriptional regulator</fullName>
    </submittedName>
</protein>
<dbReference type="Pfam" id="PF00392">
    <property type="entry name" value="GntR"/>
    <property type="match status" value="1"/>
</dbReference>
<evidence type="ECO:0000256" key="2">
    <source>
        <dbReference type="ARBA" id="ARBA00023125"/>
    </source>
</evidence>
<dbReference type="InterPro" id="IPR008920">
    <property type="entry name" value="TF_FadR/GntR_C"/>
</dbReference>
<dbReference type="RefSeq" id="WP_209809476.1">
    <property type="nucleotide sequence ID" value="NZ_JAGGKT010000002.1"/>
</dbReference>
<dbReference type="Proteomes" id="UP001519343">
    <property type="component" value="Unassembled WGS sequence"/>
</dbReference>
<dbReference type="Pfam" id="PF07729">
    <property type="entry name" value="FCD"/>
    <property type="match status" value="1"/>
</dbReference>
<dbReference type="Gene3D" id="1.20.120.530">
    <property type="entry name" value="GntR ligand-binding domain-like"/>
    <property type="match status" value="1"/>
</dbReference>
<dbReference type="InterPro" id="IPR036388">
    <property type="entry name" value="WH-like_DNA-bd_sf"/>
</dbReference>
<name>A0ABS4GMB0_9BACL</name>
<dbReference type="PANTHER" id="PTHR43537">
    <property type="entry name" value="TRANSCRIPTIONAL REGULATOR, GNTR FAMILY"/>
    <property type="match status" value="1"/>
</dbReference>
<evidence type="ECO:0000313" key="6">
    <source>
        <dbReference type="Proteomes" id="UP001519343"/>
    </source>
</evidence>
<dbReference type="CDD" id="cd07377">
    <property type="entry name" value="WHTH_GntR"/>
    <property type="match status" value="1"/>
</dbReference>
<dbReference type="SMART" id="SM00345">
    <property type="entry name" value="HTH_GNTR"/>
    <property type="match status" value="1"/>
</dbReference>
<proteinExistence type="predicted"/>
<organism evidence="5 6">
    <name type="scientific">Ammoniphilus resinae</name>
    <dbReference type="NCBI Taxonomy" id="861532"/>
    <lineage>
        <taxon>Bacteria</taxon>
        <taxon>Bacillati</taxon>
        <taxon>Bacillota</taxon>
        <taxon>Bacilli</taxon>
        <taxon>Bacillales</taxon>
        <taxon>Paenibacillaceae</taxon>
        <taxon>Aneurinibacillus group</taxon>
        <taxon>Ammoniphilus</taxon>
    </lineage>
</organism>
<gene>
    <name evidence="5" type="ORF">J2Z37_001409</name>
</gene>
<evidence type="ECO:0000256" key="3">
    <source>
        <dbReference type="ARBA" id="ARBA00023163"/>
    </source>
</evidence>
<keyword evidence="6" id="KW-1185">Reference proteome</keyword>
<reference evidence="5 6" key="1">
    <citation type="submission" date="2021-03" db="EMBL/GenBank/DDBJ databases">
        <title>Genomic Encyclopedia of Type Strains, Phase IV (KMG-IV): sequencing the most valuable type-strain genomes for metagenomic binning, comparative biology and taxonomic classification.</title>
        <authorList>
            <person name="Goeker M."/>
        </authorList>
    </citation>
    <scope>NUCLEOTIDE SEQUENCE [LARGE SCALE GENOMIC DNA]</scope>
    <source>
        <strain evidence="5 6">DSM 24738</strain>
    </source>
</reference>
<dbReference type="EMBL" id="JAGGKT010000002">
    <property type="protein sequence ID" value="MBP1931412.1"/>
    <property type="molecule type" value="Genomic_DNA"/>
</dbReference>
<dbReference type="InterPro" id="IPR011711">
    <property type="entry name" value="GntR_C"/>
</dbReference>
<keyword evidence="3" id="KW-0804">Transcription</keyword>
<comment type="caution">
    <text evidence="5">The sequence shown here is derived from an EMBL/GenBank/DDBJ whole genome shotgun (WGS) entry which is preliminary data.</text>
</comment>
<dbReference type="PROSITE" id="PS50949">
    <property type="entry name" value="HTH_GNTR"/>
    <property type="match status" value="1"/>
</dbReference>
<dbReference type="InterPro" id="IPR036390">
    <property type="entry name" value="WH_DNA-bd_sf"/>
</dbReference>
<keyword evidence="2 5" id="KW-0238">DNA-binding</keyword>
<dbReference type="GO" id="GO:0003677">
    <property type="term" value="F:DNA binding"/>
    <property type="evidence" value="ECO:0007669"/>
    <property type="project" value="UniProtKB-KW"/>
</dbReference>
<evidence type="ECO:0000256" key="1">
    <source>
        <dbReference type="ARBA" id="ARBA00023015"/>
    </source>
</evidence>
<dbReference type="Gene3D" id="1.10.10.10">
    <property type="entry name" value="Winged helix-like DNA-binding domain superfamily/Winged helix DNA-binding domain"/>
    <property type="match status" value="1"/>
</dbReference>
<evidence type="ECO:0000259" key="4">
    <source>
        <dbReference type="PROSITE" id="PS50949"/>
    </source>
</evidence>
<dbReference type="SUPFAM" id="SSF46785">
    <property type="entry name" value="Winged helix' DNA-binding domain"/>
    <property type="match status" value="1"/>
</dbReference>
<dbReference type="InterPro" id="IPR000524">
    <property type="entry name" value="Tscrpt_reg_HTH_GntR"/>
</dbReference>
<dbReference type="SUPFAM" id="SSF48008">
    <property type="entry name" value="GntR ligand-binding domain-like"/>
    <property type="match status" value="1"/>
</dbReference>
<dbReference type="PANTHER" id="PTHR43537:SF5">
    <property type="entry name" value="UXU OPERON TRANSCRIPTIONAL REGULATOR"/>
    <property type="match status" value="1"/>
</dbReference>
<feature type="domain" description="HTH gntR-type" evidence="4">
    <location>
        <begin position="6"/>
        <end position="74"/>
    </location>
</feature>
<dbReference type="PRINTS" id="PR00035">
    <property type="entry name" value="HTHGNTR"/>
</dbReference>
<dbReference type="SMART" id="SM00895">
    <property type="entry name" value="FCD"/>
    <property type="match status" value="1"/>
</dbReference>
<accession>A0ABS4GMB0</accession>
<sequence>MELGRNLLYIDISTDIERKILAGLFKEGEKLPSERQLTTEYRVSRNVIRQAITILRQKGFLDVKPGKGAYVTRLKENIVGDSFQRLIQKYDASLEDILDVREDLEVSIIRRAVRMAGPEHINKLNQIVTHLESRKEFVLEFIEGDLNFHLALAESTRNQIYSVLVRSFFEMTEKSSFTLTSYTNNFIDVVNTAQSQHWRMIQAIIDRNEEQAVDLMYKHMNLFREEINVVKNQVLSRPTVNPSGITRSAGIP</sequence>